<dbReference type="Pfam" id="PF00873">
    <property type="entry name" value="ACR_tran"/>
    <property type="match status" value="1"/>
</dbReference>
<evidence type="ECO:0000313" key="3">
    <source>
        <dbReference type="EMBL" id="MBP1995047.1"/>
    </source>
</evidence>
<dbReference type="PANTHER" id="PTHR32063:SF0">
    <property type="entry name" value="SWARMING MOTILITY PROTEIN SWRC"/>
    <property type="match status" value="1"/>
</dbReference>
<feature type="transmembrane region" description="Helical" evidence="2">
    <location>
        <begin position="882"/>
        <end position="904"/>
    </location>
</feature>
<feature type="transmembrane region" description="Helical" evidence="2">
    <location>
        <begin position="326"/>
        <end position="345"/>
    </location>
</feature>
<keyword evidence="2" id="KW-0472">Membrane</keyword>
<dbReference type="PRINTS" id="PR00702">
    <property type="entry name" value="ACRIFLAVINRP"/>
</dbReference>
<dbReference type="SUPFAM" id="SSF82693">
    <property type="entry name" value="Multidrug efflux transporter AcrB pore domain, PN1, PN2, PC1 and PC2 subdomains"/>
    <property type="match status" value="2"/>
</dbReference>
<feature type="transmembrane region" description="Helical" evidence="2">
    <location>
        <begin position="352"/>
        <end position="372"/>
    </location>
</feature>
<feature type="compositionally biased region" description="Basic and acidic residues" evidence="1">
    <location>
        <begin position="995"/>
        <end position="1019"/>
    </location>
</feature>
<dbReference type="SUPFAM" id="SSF82714">
    <property type="entry name" value="Multidrug efflux transporter AcrB TolC docking domain, DN and DC subdomains"/>
    <property type="match status" value="1"/>
</dbReference>
<dbReference type="Gene3D" id="3.30.70.1320">
    <property type="entry name" value="Multidrug efflux transporter AcrB pore domain like"/>
    <property type="match status" value="1"/>
</dbReference>
<gene>
    <name evidence="3" type="ORF">J2Z66_006689</name>
</gene>
<evidence type="ECO:0000313" key="4">
    <source>
        <dbReference type="Proteomes" id="UP001519287"/>
    </source>
</evidence>
<name>A0ABS4J5D7_9BACL</name>
<feature type="transmembrane region" description="Helical" evidence="2">
    <location>
        <begin position="12"/>
        <end position="31"/>
    </location>
</feature>
<organism evidence="3 4">
    <name type="scientific">Paenibacillus eucommiae</name>
    <dbReference type="NCBI Taxonomy" id="1355755"/>
    <lineage>
        <taxon>Bacteria</taxon>
        <taxon>Bacillati</taxon>
        <taxon>Bacillota</taxon>
        <taxon>Bacilli</taxon>
        <taxon>Bacillales</taxon>
        <taxon>Paenibacillaceae</taxon>
        <taxon>Paenibacillus</taxon>
    </lineage>
</organism>
<comment type="caution">
    <text evidence="3">The sequence shown here is derived from an EMBL/GenBank/DDBJ whole genome shotgun (WGS) entry which is preliminary data.</text>
</comment>
<evidence type="ECO:0000256" key="2">
    <source>
        <dbReference type="SAM" id="Phobius"/>
    </source>
</evidence>
<sequence length="1019" mass="109282">MKWLTSWSFKNKAAVQIIVVMALVVGVLSYLNLPMEFLPEADNPSVTVTAIGPGYDAGSMESQVTAPLEKALSLTKGKREMFSTSGNGYARIDLMFDSKTNMKDAKKEVEQAVSQVQLPERVSPPFVVQFNTSMIPISWLTISFKEGMSAGEVDRAENLIISELQKIKGAGQVELTGKSAPSVTITADPDQLKQRGVPFQALMGVLQGRDLSASVGESTIEGATGNLKVTAKIKDLDMLKKLPVAPGVSLGDVAKVEQANSQESISRVGGKDVMMITVSKGANANAVAVGESVHETAERMNKEIPGAEVTVISSTSESVVHSVNSMMREVLLGALFATIVILLFLRNIRATLVTIVSIPLSLAITLYLLSISGVSLNVITLGGVAVAVGRLVDDSIVVIENIYRRLQKEKFSIQLIKDSTGEVATAITSSTLTTVAVFMPMGLLSGSLQAFLLPFALTVTYSLLASLLVAITVVPLLSAAFLKKTRMKEHQYSPRFTNFLRWNLNHKWLPLVIAGVLFFGSIGIYMSMPKGAIDSSNAENLTVTLEYPDETPTDKVVDEGKKLEKFLVEQNEPKWVSMSYGNSADAAKMGSVVSPTLVSYMIEMKKGENAENLIAKIKQQRDQYPGAELNAGALDFASGASATDVFVDVTGSDAEQLTAASVQVMEQIRSIEHVLKVKSNQEQKKPVFTFEVNPVEAQAQDIAMQLQGMLNPIPIGTLNMDNQISTVVLNPLIQPNTEKDLSGITIMTANGPAPVSSVAKLVKTEEASSYYHKDGKTYLRVTATVDPSQLSLVGAEIDKRMKELTLPGGVTLSVGGASAQQAEDFMDLGITALISIGIIYLIMVITFKTLRAPLAIMFSLPLAAIGAVLGLLISGVTPDFTAMFGALMLIGIVVTNAIVLLDRVKQNEERMSIREALLEAAGSRMRPILMTAIATICAMLPLIFGTSESGSIVSQSLAIVVIGGLSAATLLTLVIVPCIYELLFFRKSRRQRAAGGHDTDHDTAAERGRTSDHDTTAVI</sequence>
<feature type="transmembrane region" description="Helical" evidence="2">
    <location>
        <begin position="378"/>
        <end position="403"/>
    </location>
</feature>
<dbReference type="SUPFAM" id="SSF82866">
    <property type="entry name" value="Multidrug efflux transporter AcrB transmembrane domain"/>
    <property type="match status" value="2"/>
</dbReference>
<dbReference type="Gene3D" id="3.30.70.1430">
    <property type="entry name" value="Multidrug efflux transporter AcrB pore domain"/>
    <property type="match status" value="2"/>
</dbReference>
<dbReference type="Gene3D" id="1.20.1640.10">
    <property type="entry name" value="Multidrug efflux transporter AcrB transmembrane domain"/>
    <property type="match status" value="2"/>
</dbReference>
<feature type="transmembrane region" description="Helical" evidence="2">
    <location>
        <begin position="455"/>
        <end position="482"/>
    </location>
</feature>
<proteinExistence type="predicted"/>
<dbReference type="InterPro" id="IPR001036">
    <property type="entry name" value="Acrflvin-R"/>
</dbReference>
<evidence type="ECO:0000256" key="1">
    <source>
        <dbReference type="SAM" id="MobiDB-lite"/>
    </source>
</evidence>
<feature type="transmembrane region" description="Helical" evidence="2">
    <location>
        <begin position="925"/>
        <end position="944"/>
    </location>
</feature>
<keyword evidence="4" id="KW-1185">Reference proteome</keyword>
<dbReference type="Gene3D" id="3.30.2090.10">
    <property type="entry name" value="Multidrug efflux transporter AcrB TolC docking domain, DN and DC subdomains"/>
    <property type="match status" value="2"/>
</dbReference>
<feature type="transmembrane region" description="Helical" evidence="2">
    <location>
        <begin position="854"/>
        <end position="876"/>
    </location>
</feature>
<feature type="transmembrane region" description="Helical" evidence="2">
    <location>
        <begin position="423"/>
        <end position="443"/>
    </location>
</feature>
<dbReference type="Gene3D" id="3.30.70.1440">
    <property type="entry name" value="Multidrug efflux transporter AcrB pore domain"/>
    <property type="match status" value="1"/>
</dbReference>
<dbReference type="EMBL" id="JAGGLB010000030">
    <property type="protein sequence ID" value="MBP1995047.1"/>
    <property type="molecule type" value="Genomic_DNA"/>
</dbReference>
<feature type="transmembrane region" description="Helical" evidence="2">
    <location>
        <begin position="828"/>
        <end position="847"/>
    </location>
</feature>
<dbReference type="RefSeq" id="WP_209976866.1">
    <property type="nucleotide sequence ID" value="NZ_JAGGLB010000030.1"/>
</dbReference>
<feature type="region of interest" description="Disordered" evidence="1">
    <location>
        <begin position="994"/>
        <end position="1019"/>
    </location>
</feature>
<feature type="transmembrane region" description="Helical" evidence="2">
    <location>
        <begin position="956"/>
        <end position="983"/>
    </location>
</feature>
<reference evidence="3 4" key="1">
    <citation type="submission" date="2021-03" db="EMBL/GenBank/DDBJ databases">
        <title>Genomic Encyclopedia of Type Strains, Phase IV (KMG-IV): sequencing the most valuable type-strain genomes for metagenomic binning, comparative biology and taxonomic classification.</title>
        <authorList>
            <person name="Goeker M."/>
        </authorList>
    </citation>
    <scope>NUCLEOTIDE SEQUENCE [LARGE SCALE GENOMIC DNA]</scope>
    <source>
        <strain evidence="3 4">DSM 26048</strain>
    </source>
</reference>
<feature type="transmembrane region" description="Helical" evidence="2">
    <location>
        <begin position="508"/>
        <end position="528"/>
    </location>
</feature>
<dbReference type="Proteomes" id="UP001519287">
    <property type="component" value="Unassembled WGS sequence"/>
</dbReference>
<accession>A0ABS4J5D7</accession>
<dbReference type="InterPro" id="IPR027463">
    <property type="entry name" value="AcrB_DN_DC_subdom"/>
</dbReference>
<keyword evidence="2" id="KW-0812">Transmembrane</keyword>
<dbReference type="PANTHER" id="PTHR32063">
    <property type="match status" value="1"/>
</dbReference>
<keyword evidence="2" id="KW-1133">Transmembrane helix</keyword>
<protein>
    <submittedName>
        <fullName evidence="3">HAE1 family hydrophobic/amphiphilic exporter-1</fullName>
    </submittedName>
</protein>